<evidence type="ECO:0000256" key="5">
    <source>
        <dbReference type="ARBA" id="ARBA00011270"/>
    </source>
</evidence>
<dbReference type="InterPro" id="IPR023026">
    <property type="entry name" value="Trp_synth_beta/beta-like"/>
</dbReference>
<dbReference type="RefSeq" id="WP_036191346.1">
    <property type="nucleotide sequence ID" value="NZ_JMQN01000057.1"/>
</dbReference>
<dbReference type="NCBIfam" id="TIGR00263">
    <property type="entry name" value="trpB"/>
    <property type="match status" value="1"/>
</dbReference>
<dbReference type="GO" id="GO:0004834">
    <property type="term" value="F:tryptophan synthase activity"/>
    <property type="evidence" value="ECO:0007669"/>
    <property type="project" value="UniProtKB-UniRule"/>
</dbReference>
<evidence type="ECO:0000313" key="14">
    <source>
        <dbReference type="EMBL" id="KEA62131.1"/>
    </source>
</evidence>
<evidence type="ECO:0000256" key="6">
    <source>
        <dbReference type="ARBA" id="ARBA00022605"/>
    </source>
</evidence>
<evidence type="ECO:0000256" key="8">
    <source>
        <dbReference type="ARBA" id="ARBA00022898"/>
    </source>
</evidence>
<dbReference type="FunFam" id="3.40.50.1100:FF:000001">
    <property type="entry name" value="Tryptophan synthase beta chain"/>
    <property type="match status" value="1"/>
</dbReference>
<dbReference type="AlphaFoldDB" id="A0A081FUC6"/>
<evidence type="ECO:0000256" key="3">
    <source>
        <dbReference type="ARBA" id="ARBA00004733"/>
    </source>
</evidence>
<dbReference type="Proteomes" id="UP000028252">
    <property type="component" value="Unassembled WGS sequence"/>
</dbReference>
<dbReference type="InterPro" id="IPR001926">
    <property type="entry name" value="TrpB-like_PALP"/>
</dbReference>
<dbReference type="PROSITE" id="PS00168">
    <property type="entry name" value="TRP_SYNTHASE_BETA"/>
    <property type="match status" value="1"/>
</dbReference>
<keyword evidence="15" id="KW-1185">Reference proteome</keyword>
<comment type="similarity">
    <text evidence="4 12">Belongs to the TrpB family.</text>
</comment>
<evidence type="ECO:0000256" key="2">
    <source>
        <dbReference type="ARBA" id="ARBA00002786"/>
    </source>
</evidence>
<dbReference type="EMBL" id="JMQN01000057">
    <property type="protein sequence ID" value="KEA62131.1"/>
    <property type="molecule type" value="Genomic_DNA"/>
</dbReference>
<dbReference type="PATRIC" id="fig|1232683.4.peg.3733"/>
<keyword evidence="6 12" id="KW-0028">Amino-acid biosynthesis</keyword>
<evidence type="ECO:0000256" key="11">
    <source>
        <dbReference type="ARBA" id="ARBA00049047"/>
    </source>
</evidence>
<keyword evidence="8 12" id="KW-0663">Pyridoxal phosphate</keyword>
<name>A0A081FUC6_9GAMM</name>
<dbReference type="eggNOG" id="COG0133">
    <property type="taxonomic scope" value="Bacteria"/>
</dbReference>
<dbReference type="CDD" id="cd06446">
    <property type="entry name" value="Trp-synth_B"/>
    <property type="match status" value="1"/>
</dbReference>
<dbReference type="PIRSF" id="PIRSF001413">
    <property type="entry name" value="Trp_syn_beta"/>
    <property type="match status" value="1"/>
</dbReference>
<dbReference type="Gene3D" id="3.40.50.1100">
    <property type="match status" value="2"/>
</dbReference>
<dbReference type="UniPathway" id="UPA00035">
    <property type="reaction ID" value="UER00044"/>
</dbReference>
<dbReference type="InterPro" id="IPR006654">
    <property type="entry name" value="Trp_synth_beta"/>
</dbReference>
<evidence type="ECO:0000259" key="13">
    <source>
        <dbReference type="Pfam" id="PF00291"/>
    </source>
</evidence>
<feature type="modified residue" description="N6-(pyridoxal phosphate)lysine" evidence="12">
    <location>
        <position position="97"/>
    </location>
</feature>
<dbReference type="HAMAP" id="MF_00133">
    <property type="entry name" value="Trp_synth_beta"/>
    <property type="match status" value="1"/>
</dbReference>
<organism evidence="14 15">
    <name type="scientific">Marinobacterium lacunae</name>
    <dbReference type="NCBI Taxonomy" id="1232683"/>
    <lineage>
        <taxon>Bacteria</taxon>
        <taxon>Pseudomonadati</taxon>
        <taxon>Pseudomonadota</taxon>
        <taxon>Gammaproteobacteria</taxon>
        <taxon>Oceanospirillales</taxon>
        <taxon>Oceanospirillaceae</taxon>
        <taxon>Marinobacterium</taxon>
    </lineage>
</organism>
<dbReference type="PANTHER" id="PTHR48077:SF3">
    <property type="entry name" value="TRYPTOPHAN SYNTHASE"/>
    <property type="match status" value="1"/>
</dbReference>
<protein>
    <recommendedName>
        <fullName evidence="12">Tryptophan synthase beta chain</fullName>
        <ecNumber evidence="12">4.2.1.20</ecNumber>
    </recommendedName>
</protein>
<comment type="catalytic activity">
    <reaction evidence="11 12">
        <text>(1S,2R)-1-C-(indol-3-yl)glycerol 3-phosphate + L-serine = D-glyceraldehyde 3-phosphate + L-tryptophan + H2O</text>
        <dbReference type="Rhea" id="RHEA:10532"/>
        <dbReference type="ChEBI" id="CHEBI:15377"/>
        <dbReference type="ChEBI" id="CHEBI:33384"/>
        <dbReference type="ChEBI" id="CHEBI:57912"/>
        <dbReference type="ChEBI" id="CHEBI:58866"/>
        <dbReference type="ChEBI" id="CHEBI:59776"/>
        <dbReference type="EC" id="4.2.1.20"/>
    </reaction>
</comment>
<evidence type="ECO:0000256" key="7">
    <source>
        <dbReference type="ARBA" id="ARBA00022822"/>
    </source>
</evidence>
<dbReference type="PANTHER" id="PTHR48077">
    <property type="entry name" value="TRYPTOPHAN SYNTHASE-RELATED"/>
    <property type="match status" value="1"/>
</dbReference>
<sequence>MSTQNSTPEIGPDVNGFFGRFGGRFVAETLMPLILDLQAEYAKAKNDPSFYAELEALSKDYVGRQSPLYYAERLTEHLGGAKIYLKREDLMHTGAHKINNCLGQILLAKRMGKKRIIAETGAGMHGVATATVAARFGLECVVYMGTTDIDRQQPNVQRMKLLGAKVIPVVSGTGTLKDAMNEALRDWVTNVDSTFYIIGTVAGPHPYPEMVRDFQSVIGREVREQITEKEGRLPDSLVACIGGGSNAMGLFHPFIKDSSVRIIGVEAAGYGIDTGKHAASLKGGTPGVLHGNRTYLLQSEDGQIQDAHSISAGLDYPGIGPEHAWLHDIGRGEYVSITDDEALDAFKLTCRLEGIIPALESSHAIAYAIKLAPTLPKDHLMVINLSGRGDKDMATVTAHLADELAD</sequence>
<dbReference type="Pfam" id="PF00291">
    <property type="entry name" value="PALP"/>
    <property type="match status" value="1"/>
</dbReference>
<dbReference type="EC" id="4.2.1.20" evidence="12"/>
<proteinExistence type="inferred from homology"/>
<dbReference type="FunFam" id="3.40.50.1100:FF:000004">
    <property type="entry name" value="Tryptophan synthase beta chain"/>
    <property type="match status" value="1"/>
</dbReference>
<keyword evidence="10 12" id="KW-0456">Lyase</keyword>
<evidence type="ECO:0000256" key="9">
    <source>
        <dbReference type="ARBA" id="ARBA00023141"/>
    </source>
</evidence>
<dbReference type="InterPro" id="IPR036052">
    <property type="entry name" value="TrpB-like_PALP_sf"/>
</dbReference>
<evidence type="ECO:0000256" key="10">
    <source>
        <dbReference type="ARBA" id="ARBA00023239"/>
    </source>
</evidence>
<dbReference type="STRING" id="1232683.ADIMK_3792"/>
<keyword evidence="7 12" id="KW-0822">Tryptophan biosynthesis</keyword>
<gene>
    <name evidence="12" type="primary">trpB</name>
    <name evidence="14" type="ORF">ADIMK_3792</name>
</gene>
<evidence type="ECO:0000256" key="4">
    <source>
        <dbReference type="ARBA" id="ARBA00009982"/>
    </source>
</evidence>
<comment type="subunit">
    <text evidence="5 12">Tetramer of two alpha and two beta chains.</text>
</comment>
<accession>A0A081FUC6</accession>
<dbReference type="OrthoDB" id="9766131at2"/>
<dbReference type="SUPFAM" id="SSF53686">
    <property type="entry name" value="Tryptophan synthase beta subunit-like PLP-dependent enzymes"/>
    <property type="match status" value="1"/>
</dbReference>
<comment type="cofactor">
    <cofactor evidence="1 12">
        <name>pyridoxal 5'-phosphate</name>
        <dbReference type="ChEBI" id="CHEBI:597326"/>
    </cofactor>
</comment>
<reference evidence="14 15" key="1">
    <citation type="submission" date="2014-04" db="EMBL/GenBank/DDBJ databases">
        <title>Marinobacterium kochiensis sp. nov., isolated from sediment sample collected from Kochi backwaters in Kerala, India.</title>
        <authorList>
            <person name="Singh A."/>
            <person name="Pinnaka A.K."/>
        </authorList>
    </citation>
    <scope>NUCLEOTIDE SEQUENCE [LARGE SCALE GENOMIC DNA]</scope>
    <source>
        <strain evidence="14 15">AK27</strain>
    </source>
</reference>
<evidence type="ECO:0000313" key="15">
    <source>
        <dbReference type="Proteomes" id="UP000028252"/>
    </source>
</evidence>
<dbReference type="GO" id="GO:0005737">
    <property type="term" value="C:cytoplasm"/>
    <property type="evidence" value="ECO:0007669"/>
    <property type="project" value="TreeGrafter"/>
</dbReference>
<comment type="pathway">
    <text evidence="3 12">Amino-acid biosynthesis; L-tryptophan biosynthesis; L-tryptophan from chorismate: step 5/5.</text>
</comment>
<comment type="caution">
    <text evidence="14">The sequence shown here is derived from an EMBL/GenBank/DDBJ whole genome shotgun (WGS) entry which is preliminary data.</text>
</comment>
<feature type="domain" description="Tryptophan synthase beta chain-like PALP" evidence="13">
    <location>
        <begin position="63"/>
        <end position="387"/>
    </location>
</feature>
<evidence type="ECO:0000256" key="1">
    <source>
        <dbReference type="ARBA" id="ARBA00001933"/>
    </source>
</evidence>
<dbReference type="InterPro" id="IPR006653">
    <property type="entry name" value="Trp_synth_b_CS"/>
</dbReference>
<evidence type="ECO:0000256" key="12">
    <source>
        <dbReference type="HAMAP-Rule" id="MF_00133"/>
    </source>
</evidence>
<comment type="function">
    <text evidence="2 12">The beta subunit is responsible for the synthesis of L-tryptophan from indole and L-serine.</text>
</comment>
<keyword evidence="9 12" id="KW-0057">Aromatic amino acid biosynthesis</keyword>